<dbReference type="Proteomes" id="UP000631312">
    <property type="component" value="Unassembled WGS sequence"/>
</dbReference>
<dbReference type="AlphaFoldDB" id="A0A7W7HAE4"/>
<sequence>MRATEVRPTGVERTFGENELIVTKTDPRGVITYTNDVFLRVSALTEEQAVGSPHSLIRHPDMPRAVFQLLWDTLGKRQELFAYVLNLAADGAHYWVFAHITPSFDRTGRLLGYHSNRRRPSTAAIQTVRSVYTRMLDEERRQSRTPDAVAAGTAVLQQILGEHGRTYDELVWDITDGGAG</sequence>
<dbReference type="Gene3D" id="3.30.450.20">
    <property type="entry name" value="PAS domain"/>
    <property type="match status" value="1"/>
</dbReference>
<protein>
    <submittedName>
        <fullName evidence="2">Chemotaxis protein</fullName>
    </submittedName>
    <submittedName>
        <fullName evidence="3">PAS domain S-box-containing protein</fullName>
    </submittedName>
</protein>
<dbReference type="EMBL" id="BOMP01000075">
    <property type="protein sequence ID" value="GIE41652.1"/>
    <property type="molecule type" value="Genomic_DNA"/>
</dbReference>
<dbReference type="EMBL" id="JACHNC010000001">
    <property type="protein sequence ID" value="MBB4746828.1"/>
    <property type="molecule type" value="Genomic_DNA"/>
</dbReference>
<keyword evidence="5" id="KW-1185">Reference proteome</keyword>
<evidence type="ECO:0000313" key="2">
    <source>
        <dbReference type="EMBL" id="GIE41652.1"/>
    </source>
</evidence>
<reference evidence="2 5" key="2">
    <citation type="submission" date="2021-01" db="EMBL/GenBank/DDBJ databases">
        <title>Whole genome shotgun sequence of Actinoplanes lobatus NBRC 12513.</title>
        <authorList>
            <person name="Komaki H."/>
            <person name="Tamura T."/>
        </authorList>
    </citation>
    <scope>NUCLEOTIDE SEQUENCE [LARGE SCALE GENOMIC DNA]</scope>
    <source>
        <strain evidence="2 5">NBRC 12513</strain>
    </source>
</reference>
<feature type="domain" description="PAS fold-3" evidence="1">
    <location>
        <begin position="32"/>
        <end position="113"/>
    </location>
</feature>
<evidence type="ECO:0000313" key="4">
    <source>
        <dbReference type="Proteomes" id="UP000590511"/>
    </source>
</evidence>
<gene>
    <name evidence="2" type="ORF">Alo02nite_45500</name>
    <name evidence="3" type="ORF">BJ964_000989</name>
</gene>
<dbReference type="Proteomes" id="UP000590511">
    <property type="component" value="Unassembled WGS sequence"/>
</dbReference>
<evidence type="ECO:0000313" key="3">
    <source>
        <dbReference type="EMBL" id="MBB4746828.1"/>
    </source>
</evidence>
<dbReference type="InterPro" id="IPR000014">
    <property type="entry name" value="PAS"/>
</dbReference>
<dbReference type="InterPro" id="IPR013655">
    <property type="entry name" value="PAS_fold_3"/>
</dbReference>
<name>A0A7W7HAE4_9ACTN</name>
<dbReference type="SUPFAM" id="SSF55785">
    <property type="entry name" value="PYP-like sensor domain (PAS domain)"/>
    <property type="match status" value="1"/>
</dbReference>
<comment type="caution">
    <text evidence="3">The sequence shown here is derived from an EMBL/GenBank/DDBJ whole genome shotgun (WGS) entry which is preliminary data.</text>
</comment>
<evidence type="ECO:0000313" key="5">
    <source>
        <dbReference type="Proteomes" id="UP000631312"/>
    </source>
</evidence>
<dbReference type="NCBIfam" id="TIGR00229">
    <property type="entry name" value="sensory_box"/>
    <property type="match status" value="1"/>
</dbReference>
<proteinExistence type="predicted"/>
<dbReference type="InterPro" id="IPR035965">
    <property type="entry name" value="PAS-like_dom_sf"/>
</dbReference>
<evidence type="ECO:0000259" key="1">
    <source>
        <dbReference type="Pfam" id="PF08447"/>
    </source>
</evidence>
<reference evidence="3 4" key="1">
    <citation type="submission" date="2020-08" db="EMBL/GenBank/DDBJ databases">
        <title>Sequencing the genomes of 1000 actinobacteria strains.</title>
        <authorList>
            <person name="Klenk H.-P."/>
        </authorList>
    </citation>
    <scope>NUCLEOTIDE SEQUENCE [LARGE SCALE GENOMIC DNA]</scope>
    <source>
        <strain evidence="3 4">DSM 43150</strain>
    </source>
</reference>
<dbReference type="Pfam" id="PF08447">
    <property type="entry name" value="PAS_3"/>
    <property type="match status" value="1"/>
</dbReference>
<dbReference type="CDD" id="cd00130">
    <property type="entry name" value="PAS"/>
    <property type="match status" value="1"/>
</dbReference>
<organism evidence="3 4">
    <name type="scientific">Actinoplanes lobatus</name>
    <dbReference type="NCBI Taxonomy" id="113568"/>
    <lineage>
        <taxon>Bacteria</taxon>
        <taxon>Bacillati</taxon>
        <taxon>Actinomycetota</taxon>
        <taxon>Actinomycetes</taxon>
        <taxon>Micromonosporales</taxon>
        <taxon>Micromonosporaceae</taxon>
        <taxon>Actinoplanes</taxon>
    </lineage>
</organism>
<dbReference type="RefSeq" id="WP_188119566.1">
    <property type="nucleotide sequence ID" value="NZ_BOMP01000075.1"/>
</dbReference>
<accession>A0A7W7HAE4</accession>